<accession>A0ABS2M2H6</accession>
<gene>
    <name evidence="2" type="ORF">JOD64_005420</name>
</gene>
<reference evidence="2 3" key="1">
    <citation type="submission" date="2021-01" db="EMBL/GenBank/DDBJ databases">
        <title>Sequencing the genomes of 1000 actinobacteria strains.</title>
        <authorList>
            <person name="Klenk H.-P."/>
        </authorList>
    </citation>
    <scope>NUCLEOTIDE SEQUENCE [LARGE SCALE GENOMIC DNA]</scope>
    <source>
        <strain evidence="2 3">DSM 100204</strain>
    </source>
</reference>
<comment type="caution">
    <text evidence="2">The sequence shown here is derived from an EMBL/GenBank/DDBJ whole genome shotgun (WGS) entry which is preliminary data.</text>
</comment>
<name>A0ABS2M2H6_9ACTN</name>
<evidence type="ECO:0000313" key="2">
    <source>
        <dbReference type="EMBL" id="MBM7494198.1"/>
    </source>
</evidence>
<keyword evidence="1" id="KW-0472">Membrane</keyword>
<feature type="transmembrane region" description="Helical" evidence="1">
    <location>
        <begin position="313"/>
        <end position="332"/>
    </location>
</feature>
<keyword evidence="1" id="KW-0812">Transmembrane</keyword>
<keyword evidence="1" id="KW-1133">Transmembrane helix</keyword>
<feature type="transmembrane region" description="Helical" evidence="1">
    <location>
        <begin position="275"/>
        <end position="293"/>
    </location>
</feature>
<dbReference type="EMBL" id="JAFBBP010000001">
    <property type="protein sequence ID" value="MBM7494198.1"/>
    <property type="molecule type" value="Genomic_DNA"/>
</dbReference>
<organism evidence="2 3">
    <name type="scientific">Micromonospora luteifusca</name>
    <dbReference type="NCBI Taxonomy" id="709860"/>
    <lineage>
        <taxon>Bacteria</taxon>
        <taxon>Bacillati</taxon>
        <taxon>Actinomycetota</taxon>
        <taxon>Actinomycetes</taxon>
        <taxon>Micromonosporales</taxon>
        <taxon>Micromonosporaceae</taxon>
        <taxon>Micromonospora</taxon>
    </lineage>
</organism>
<sequence length="349" mass="37402">MRPSIVVVGSADPDREYTPAMQEIDLVPAACEAVGRELARAGCDLVVFSSSDDYIEKDVVRGYLGALETQDGGSVVVKAPFDRVTLFDVPSHLKYVLRVEPDPAEEWEVSYYRAVFEADGLIVVGGGRATRIAGVLAVARRIPLVAMARFGGAALSVWRHLDRYHNDATPEAISRMAAPWGDDAAAQLVRSLLDQQSVMQEAERAARREQSRARRARTRHSLIAVLAIISAVLSVVLAYGTETTATAVGYLISGSLLMAAAGALINDASAEEPNLAWALARGLGAGTLASMLYVGSQTLTNAEPLDAEASRRLAWLLIPLGLAAGYTVDKVFARLRNVDALAEKPFTQP</sequence>
<protein>
    <submittedName>
        <fullName evidence="2">Uncharacterized protein</fullName>
    </submittedName>
</protein>
<keyword evidence="3" id="KW-1185">Reference proteome</keyword>
<proteinExistence type="predicted"/>
<feature type="transmembrane region" description="Helical" evidence="1">
    <location>
        <begin position="222"/>
        <end position="241"/>
    </location>
</feature>
<dbReference type="Proteomes" id="UP000764837">
    <property type="component" value="Unassembled WGS sequence"/>
</dbReference>
<dbReference type="RefSeq" id="WP_204944808.1">
    <property type="nucleotide sequence ID" value="NZ_JAFBBP010000001.1"/>
</dbReference>
<feature type="transmembrane region" description="Helical" evidence="1">
    <location>
        <begin position="247"/>
        <end position="266"/>
    </location>
</feature>
<evidence type="ECO:0000256" key="1">
    <source>
        <dbReference type="SAM" id="Phobius"/>
    </source>
</evidence>
<evidence type="ECO:0000313" key="3">
    <source>
        <dbReference type="Proteomes" id="UP000764837"/>
    </source>
</evidence>